<dbReference type="Proteomes" id="UP001238179">
    <property type="component" value="Chromosome"/>
</dbReference>
<keyword evidence="1" id="KW-1133">Transmembrane helix</keyword>
<keyword evidence="3" id="KW-1185">Reference proteome</keyword>
<dbReference type="KEGG" id="msil:METEAL_41410"/>
<dbReference type="AlphaFoldDB" id="A0AA48GP29"/>
<sequence>MNPEPEFLSEEKAFEILERPELWPDDPETQARLASLLEIHLALLAEGVVDPAAGNPPAPVPLLRRFPWLMTAAAAVLVALPLAYHTVNARERALVAKDQARIQNLAQKRAQDRLWAAFFQQSSTLIQDFTKNPQTCERKNTEDRAAEREIALALLQSSHGLSTQLAPAPEAEAVREDLHAWLRELSLEDPCMDPQRAQELRQWADAHNLEDEAQRLSRLLKGGSI</sequence>
<keyword evidence="1" id="KW-0812">Transmembrane</keyword>
<name>A0AA48GP29_9BACT</name>
<dbReference type="EMBL" id="AP027080">
    <property type="protein sequence ID" value="BDU74967.1"/>
    <property type="molecule type" value="Genomic_DNA"/>
</dbReference>
<protein>
    <submittedName>
        <fullName evidence="2">Uncharacterized protein</fullName>
    </submittedName>
</protein>
<feature type="transmembrane region" description="Helical" evidence="1">
    <location>
        <begin position="66"/>
        <end position="84"/>
    </location>
</feature>
<evidence type="ECO:0000313" key="3">
    <source>
        <dbReference type="Proteomes" id="UP001238179"/>
    </source>
</evidence>
<keyword evidence="1" id="KW-0472">Membrane</keyword>
<gene>
    <name evidence="2" type="ORF">METEAL_41410</name>
</gene>
<evidence type="ECO:0000256" key="1">
    <source>
        <dbReference type="SAM" id="Phobius"/>
    </source>
</evidence>
<dbReference type="RefSeq" id="WP_316413648.1">
    <property type="nucleotide sequence ID" value="NZ_AP027080.1"/>
</dbReference>
<evidence type="ECO:0000313" key="2">
    <source>
        <dbReference type="EMBL" id="BDU74967.1"/>
    </source>
</evidence>
<reference evidence="3" key="1">
    <citation type="journal article" date="2023" name="Int. J. Syst. Evol. Microbiol.">
        <title>Mesoterricola silvestris gen. nov., sp. nov., Mesoterricola sediminis sp. nov., Geothrix oryzae sp. nov., Geothrix edaphica sp. nov., Geothrix rubra sp. nov., and Geothrix limicola sp. nov., six novel members of Acidobacteriota isolated from soils.</title>
        <authorList>
            <person name="Itoh H."/>
            <person name="Sugisawa Y."/>
            <person name="Mise K."/>
            <person name="Xu Z."/>
            <person name="Kuniyasu M."/>
            <person name="Ushijima N."/>
            <person name="Kawano K."/>
            <person name="Kobayashi E."/>
            <person name="Shiratori Y."/>
            <person name="Masuda Y."/>
            <person name="Senoo K."/>
        </authorList>
    </citation>
    <scope>NUCLEOTIDE SEQUENCE [LARGE SCALE GENOMIC DNA]</scope>
    <source>
        <strain evidence="3">W79</strain>
    </source>
</reference>
<organism evidence="2 3">
    <name type="scientific">Mesoterricola silvestris</name>
    <dbReference type="NCBI Taxonomy" id="2927979"/>
    <lineage>
        <taxon>Bacteria</taxon>
        <taxon>Pseudomonadati</taxon>
        <taxon>Acidobacteriota</taxon>
        <taxon>Holophagae</taxon>
        <taxon>Holophagales</taxon>
        <taxon>Holophagaceae</taxon>
        <taxon>Mesoterricola</taxon>
    </lineage>
</organism>
<accession>A0AA48GP29</accession>
<proteinExistence type="predicted"/>